<accession>A0AAV7TFT8</accession>
<keyword evidence="1" id="KW-0175">Coiled coil</keyword>
<evidence type="ECO:0000256" key="2">
    <source>
        <dbReference type="SAM" id="MobiDB-lite"/>
    </source>
</evidence>
<reference evidence="3" key="1">
    <citation type="journal article" date="2022" name="bioRxiv">
        <title>Sequencing and chromosome-scale assembly of the giantPleurodeles waltlgenome.</title>
        <authorList>
            <person name="Brown T."/>
            <person name="Elewa A."/>
            <person name="Iarovenko S."/>
            <person name="Subramanian E."/>
            <person name="Araus A.J."/>
            <person name="Petzold A."/>
            <person name="Susuki M."/>
            <person name="Suzuki K.-i.T."/>
            <person name="Hayashi T."/>
            <person name="Toyoda A."/>
            <person name="Oliveira C."/>
            <person name="Osipova E."/>
            <person name="Leigh N.D."/>
            <person name="Simon A."/>
            <person name="Yun M.H."/>
        </authorList>
    </citation>
    <scope>NUCLEOTIDE SEQUENCE</scope>
    <source>
        <strain evidence="3">20211129_DDA</strain>
        <tissue evidence="3">Liver</tissue>
    </source>
</reference>
<dbReference type="AlphaFoldDB" id="A0AAV7TFT8"/>
<evidence type="ECO:0000313" key="3">
    <source>
        <dbReference type="EMBL" id="KAJ1175125.1"/>
    </source>
</evidence>
<sequence length="177" mass="19485">MGLGVDTALEEVQKLVKEIADLKKEILDNKALGNAREALERLERSMKDFVNNTQTFKLDKFARDISFYDKKVTYPCLSDEYYKQDSRGRFSTRVRGGLRQFTTVSESSGSTGGGESDNEQLSMSTAVHNHDLQQLDVTSGHFLGPTQWTPMGGGDAHGTEVFPENEVGAGDDTEAGN</sequence>
<evidence type="ECO:0000256" key="1">
    <source>
        <dbReference type="SAM" id="Coils"/>
    </source>
</evidence>
<dbReference type="Proteomes" id="UP001066276">
    <property type="component" value="Chromosome 3_2"/>
</dbReference>
<dbReference type="EMBL" id="JANPWB010000006">
    <property type="protein sequence ID" value="KAJ1175125.1"/>
    <property type="molecule type" value="Genomic_DNA"/>
</dbReference>
<gene>
    <name evidence="3" type="ORF">NDU88_000416</name>
</gene>
<proteinExistence type="predicted"/>
<organism evidence="3 4">
    <name type="scientific">Pleurodeles waltl</name>
    <name type="common">Iberian ribbed newt</name>
    <dbReference type="NCBI Taxonomy" id="8319"/>
    <lineage>
        <taxon>Eukaryota</taxon>
        <taxon>Metazoa</taxon>
        <taxon>Chordata</taxon>
        <taxon>Craniata</taxon>
        <taxon>Vertebrata</taxon>
        <taxon>Euteleostomi</taxon>
        <taxon>Amphibia</taxon>
        <taxon>Batrachia</taxon>
        <taxon>Caudata</taxon>
        <taxon>Salamandroidea</taxon>
        <taxon>Salamandridae</taxon>
        <taxon>Pleurodelinae</taxon>
        <taxon>Pleurodeles</taxon>
    </lineage>
</organism>
<comment type="caution">
    <text evidence="3">The sequence shown here is derived from an EMBL/GenBank/DDBJ whole genome shotgun (WGS) entry which is preliminary data.</text>
</comment>
<name>A0AAV7TFT8_PLEWA</name>
<feature type="region of interest" description="Disordered" evidence="2">
    <location>
        <begin position="140"/>
        <end position="177"/>
    </location>
</feature>
<feature type="coiled-coil region" evidence="1">
    <location>
        <begin position="5"/>
        <end position="52"/>
    </location>
</feature>
<protein>
    <submittedName>
        <fullName evidence="3">Uncharacterized protein</fullName>
    </submittedName>
</protein>
<keyword evidence="4" id="KW-1185">Reference proteome</keyword>
<evidence type="ECO:0000313" key="4">
    <source>
        <dbReference type="Proteomes" id="UP001066276"/>
    </source>
</evidence>